<dbReference type="Proteomes" id="UP000669605">
    <property type="component" value="Unassembled WGS sequence"/>
</dbReference>
<evidence type="ECO:0000313" key="2">
    <source>
        <dbReference type="Proteomes" id="UP000669605"/>
    </source>
</evidence>
<organism evidence="1 2">
    <name type="scientific">Tepidiphilus baoligensis</name>
    <dbReference type="NCBI Taxonomy" id="2698687"/>
    <lineage>
        <taxon>Bacteria</taxon>
        <taxon>Pseudomonadati</taxon>
        <taxon>Pseudomonadota</taxon>
        <taxon>Hydrogenophilia</taxon>
        <taxon>Hydrogenophilales</taxon>
        <taxon>Hydrogenophilaceae</taxon>
        <taxon>Tepidiphilus</taxon>
    </lineage>
</organism>
<dbReference type="RefSeq" id="WP_142804163.1">
    <property type="nucleotide sequence ID" value="NZ_JAAAUB010000011.1"/>
</dbReference>
<protein>
    <submittedName>
        <fullName evidence="1">Uncharacterized protein</fullName>
    </submittedName>
</protein>
<dbReference type="EMBL" id="JAAAUB010000011">
    <property type="protein sequence ID" value="NMH17069.1"/>
    <property type="molecule type" value="Genomic_DNA"/>
</dbReference>
<reference evidence="1 2" key="1">
    <citation type="journal article" date="2020" name="Curr. Microbiol.">
        <title>Tepidiphilus baoligensis sp. nov., a Novel Bacterium of the Family Hydrogenophilaceae Isolated from an Oil Reservoir.</title>
        <authorList>
            <person name="Zhang X."/>
            <person name="Wang G."/>
            <person name="Ma X."/>
            <person name="Yu J."/>
            <person name="You J."/>
            <person name="Xue Y."/>
            <person name="Ma Y."/>
        </authorList>
    </citation>
    <scope>NUCLEOTIDE SEQUENCE [LARGE SCALE GENOMIC DNA]</scope>
    <source>
        <strain evidence="1 2">B18-69</strain>
    </source>
</reference>
<accession>A0ABX1QN18</accession>
<name>A0ABX1QN18_9PROT</name>
<proteinExistence type="predicted"/>
<sequence length="104" mass="11524">MNAVIFETVVTEEHELHCTLPASLPTGCRLRVVIEPIPEQSPAQGESVRALTGDDLVDHYQPKTELGQIIIEARRAYIESGGKPMSWDEINAEVRERRGGLADD</sequence>
<keyword evidence="2" id="KW-1185">Reference proteome</keyword>
<gene>
    <name evidence="1" type="ORF">GV368_08160</name>
</gene>
<comment type="caution">
    <text evidence="1">The sequence shown here is derived from an EMBL/GenBank/DDBJ whole genome shotgun (WGS) entry which is preliminary data.</text>
</comment>
<evidence type="ECO:0000313" key="1">
    <source>
        <dbReference type="EMBL" id="NMH17069.1"/>
    </source>
</evidence>